<sequence length="121" mass="13880">MSDYVELKILRATPKMPARWNDPDSYDVQLQLSRPLTCHEGGVLKRIFPDVSVKDSVITVHNTTIDEIRDCAPEYAAQMRLIEETGREEEAEARRKHLEEAAALEKERKRREAVAASIVFE</sequence>
<dbReference type="EMBL" id="JABCUS010000004">
    <property type="protein sequence ID" value="NMX02819.1"/>
    <property type="molecule type" value="Genomic_DNA"/>
</dbReference>
<protein>
    <submittedName>
        <fullName evidence="2">Uncharacterized protein</fullName>
    </submittedName>
</protein>
<dbReference type="EMBL" id="JABCUR010000002">
    <property type="protein sequence ID" value="NMW64597.1"/>
    <property type="molecule type" value="Genomic_DNA"/>
</dbReference>
<proteinExistence type="predicted"/>
<accession>A0A7Y0U0I8</accession>
<organism evidence="2 5">
    <name type="scientific">Mobiluncus mulieris</name>
    <dbReference type="NCBI Taxonomy" id="2052"/>
    <lineage>
        <taxon>Bacteria</taxon>
        <taxon>Bacillati</taxon>
        <taxon>Actinomycetota</taxon>
        <taxon>Actinomycetes</taxon>
        <taxon>Actinomycetales</taxon>
        <taxon>Actinomycetaceae</taxon>
        <taxon>Mobiluncus</taxon>
    </lineage>
</organism>
<dbReference type="RefSeq" id="WP_169762259.1">
    <property type="nucleotide sequence ID" value="NZ_JABCUR010000002.1"/>
</dbReference>
<evidence type="ECO:0000313" key="2">
    <source>
        <dbReference type="EMBL" id="NMW64597.1"/>
    </source>
</evidence>
<keyword evidence="1" id="KW-0175">Coiled coil</keyword>
<evidence type="ECO:0000313" key="5">
    <source>
        <dbReference type="Proteomes" id="UP000578252"/>
    </source>
</evidence>
<dbReference type="Proteomes" id="UP000575397">
    <property type="component" value="Unassembled WGS sequence"/>
</dbReference>
<evidence type="ECO:0000256" key="1">
    <source>
        <dbReference type="SAM" id="Coils"/>
    </source>
</evidence>
<name>A0A7Y0U0I8_9ACTO</name>
<reference evidence="4 5" key="1">
    <citation type="submission" date="2020-04" db="EMBL/GenBank/DDBJ databases">
        <title>Antimicrobial susceptibility and clonality of vaginal-derived multi-drug resistant Mobiluncus isolates in China.</title>
        <authorList>
            <person name="Zhang X."/>
        </authorList>
    </citation>
    <scope>NUCLEOTIDE SEQUENCE [LARGE SCALE GENOMIC DNA]</scope>
    <source>
        <strain evidence="3 4">12</strain>
        <strain evidence="2 5">13</strain>
    </source>
</reference>
<evidence type="ECO:0000313" key="3">
    <source>
        <dbReference type="EMBL" id="NMX02819.1"/>
    </source>
</evidence>
<evidence type="ECO:0000313" key="4">
    <source>
        <dbReference type="Proteomes" id="UP000575397"/>
    </source>
</evidence>
<feature type="coiled-coil region" evidence="1">
    <location>
        <begin position="81"/>
        <end position="114"/>
    </location>
</feature>
<comment type="caution">
    <text evidence="2">The sequence shown here is derived from an EMBL/GenBank/DDBJ whole genome shotgun (WGS) entry which is preliminary data.</text>
</comment>
<dbReference type="Proteomes" id="UP000578252">
    <property type="component" value="Unassembled WGS sequence"/>
</dbReference>
<dbReference type="AlphaFoldDB" id="A0A7Y0U0I8"/>
<gene>
    <name evidence="3" type="ORF">HHJ77_02430</name>
    <name evidence="2" type="ORF">HHJ78_03395</name>
</gene>